<feature type="region of interest" description="Disordered" evidence="1">
    <location>
        <begin position="35"/>
        <end position="70"/>
    </location>
</feature>
<accession>A0A1I7SND5</accession>
<reference evidence="3" key="1">
    <citation type="submission" date="2016-11" db="UniProtKB">
        <authorList>
            <consortium name="WormBaseParasite"/>
        </authorList>
    </citation>
    <scope>IDENTIFICATION</scope>
</reference>
<sequence length="70" mass="7089">MASGSDSAQKKARLPEVGPVLFKFARPGRALCGSGWATGPQLGQHGAGKDRPGPGPFKLAGPGLTEYSAP</sequence>
<dbReference type="AlphaFoldDB" id="A0A1I7SND5"/>
<evidence type="ECO:0000256" key="1">
    <source>
        <dbReference type="SAM" id="MobiDB-lite"/>
    </source>
</evidence>
<proteinExistence type="predicted"/>
<dbReference type="WBParaSite" id="BXY_1457400.1">
    <property type="protein sequence ID" value="BXY_1457400.1"/>
    <property type="gene ID" value="BXY_1457400"/>
</dbReference>
<name>A0A1I7SND5_BURXY</name>
<evidence type="ECO:0000313" key="3">
    <source>
        <dbReference type="WBParaSite" id="BXY_1457400.1"/>
    </source>
</evidence>
<protein>
    <submittedName>
        <fullName evidence="3">TMEM179</fullName>
    </submittedName>
</protein>
<evidence type="ECO:0000313" key="2">
    <source>
        <dbReference type="Proteomes" id="UP000095284"/>
    </source>
</evidence>
<dbReference type="Proteomes" id="UP000095284">
    <property type="component" value="Unplaced"/>
</dbReference>
<organism evidence="2 3">
    <name type="scientific">Bursaphelenchus xylophilus</name>
    <name type="common">Pinewood nematode worm</name>
    <name type="synonym">Aphelenchoides xylophilus</name>
    <dbReference type="NCBI Taxonomy" id="6326"/>
    <lineage>
        <taxon>Eukaryota</taxon>
        <taxon>Metazoa</taxon>
        <taxon>Ecdysozoa</taxon>
        <taxon>Nematoda</taxon>
        <taxon>Chromadorea</taxon>
        <taxon>Rhabditida</taxon>
        <taxon>Tylenchina</taxon>
        <taxon>Tylenchomorpha</taxon>
        <taxon>Aphelenchoidea</taxon>
        <taxon>Aphelenchoididae</taxon>
        <taxon>Bursaphelenchus</taxon>
    </lineage>
</organism>